<proteinExistence type="predicted"/>
<accession>A0A6C0D135</accession>
<evidence type="ECO:0000313" key="1">
    <source>
        <dbReference type="EMBL" id="QHT10173.1"/>
    </source>
</evidence>
<dbReference type="AlphaFoldDB" id="A0A6C0D135"/>
<protein>
    <submittedName>
        <fullName evidence="1">Uncharacterized protein</fullName>
    </submittedName>
</protein>
<organism evidence="1">
    <name type="scientific">viral metagenome</name>
    <dbReference type="NCBI Taxonomy" id="1070528"/>
    <lineage>
        <taxon>unclassified sequences</taxon>
        <taxon>metagenomes</taxon>
        <taxon>organismal metagenomes</taxon>
    </lineage>
</organism>
<name>A0A6C0D135_9ZZZZ</name>
<dbReference type="EMBL" id="MN739518">
    <property type="protein sequence ID" value="QHT10173.1"/>
    <property type="molecule type" value="Genomic_DNA"/>
</dbReference>
<reference evidence="1" key="1">
    <citation type="journal article" date="2020" name="Nature">
        <title>Giant virus diversity and host interactions through global metagenomics.</title>
        <authorList>
            <person name="Schulz F."/>
            <person name="Roux S."/>
            <person name="Paez-Espino D."/>
            <person name="Jungbluth S."/>
            <person name="Walsh D.A."/>
            <person name="Denef V.J."/>
            <person name="McMahon K.D."/>
            <person name="Konstantinidis K.T."/>
            <person name="Eloe-Fadrosh E.A."/>
            <person name="Kyrpides N.C."/>
            <person name="Woyke T."/>
        </authorList>
    </citation>
    <scope>NUCLEOTIDE SEQUENCE</scope>
    <source>
        <strain evidence="1">GVMAG-M-3300023174-104</strain>
    </source>
</reference>
<sequence length="304" mass="36006">MSSTNEFKKFEELKVSTRTIIAATGLQLDIESIFEHLQVDMEKNQEKTMNGIRYRFIAVYFKNEWKKIEEWNPKYHHKSKSSNENDVKRSFRNALNMIYEIDGEKHVNFKISKNGKFQLTGCKEYNYAKTCVLDCVQRIFKFIPQAILEPSFNLLVQNGVSISFQTVMTNLDFHVGFMVNRQKLDNWINQKTSFYSLLETSFGYTGVNIKFPLDMEWWNVKCPVLQFHPLENKVVDTTQPLIEFIPPDVMTRYKKKGRYNTFLVFHSGKVIMSGMFLETMEKDYNHFIDLMKEWEPTIKEKILL</sequence>